<organism evidence="1 2">
    <name type="scientific">Halococcus salifodinae DSM 8989</name>
    <dbReference type="NCBI Taxonomy" id="1227456"/>
    <lineage>
        <taxon>Archaea</taxon>
        <taxon>Methanobacteriati</taxon>
        <taxon>Methanobacteriota</taxon>
        <taxon>Stenosarchaea group</taxon>
        <taxon>Halobacteria</taxon>
        <taxon>Halobacteriales</taxon>
        <taxon>Halococcaceae</taxon>
        <taxon>Halococcus</taxon>
    </lineage>
</organism>
<dbReference type="AlphaFoldDB" id="M0MTH5"/>
<proteinExistence type="predicted"/>
<comment type="caution">
    <text evidence="1">The sequence shown here is derived from an EMBL/GenBank/DDBJ whole genome shotgun (WGS) entry which is preliminary data.</text>
</comment>
<evidence type="ECO:0000313" key="2">
    <source>
        <dbReference type="Proteomes" id="UP000011625"/>
    </source>
</evidence>
<evidence type="ECO:0000313" key="1">
    <source>
        <dbReference type="EMBL" id="EMA47780.1"/>
    </source>
</evidence>
<sequence length="92" mass="10986">MVTVIEDEEERDGTRVIRRKILRTDDSQFPSGYRYALHYGYTDDRGTILRYDNENRTPGRHEQHTPDDIKEIDFPGMLELRDRFLDEITDLP</sequence>
<dbReference type="OrthoDB" id="294990at2157"/>
<dbReference type="Pfam" id="PF20126">
    <property type="entry name" value="TumE"/>
    <property type="match status" value="1"/>
</dbReference>
<accession>M0MTH5</accession>
<dbReference type="STRING" id="1227456.C450_20716"/>
<name>M0MTH5_9EURY</name>
<dbReference type="PATRIC" id="fig|1227456.3.peg.4176"/>
<reference evidence="1 2" key="1">
    <citation type="journal article" date="2014" name="PLoS Genet.">
        <title>Phylogenetically driven sequencing of extremely halophilic archaea reveals strategies for static and dynamic osmo-response.</title>
        <authorList>
            <person name="Becker E.A."/>
            <person name="Seitzer P.M."/>
            <person name="Tritt A."/>
            <person name="Larsen D."/>
            <person name="Krusor M."/>
            <person name="Yao A.I."/>
            <person name="Wu D."/>
            <person name="Madern D."/>
            <person name="Eisen J.A."/>
            <person name="Darling A.E."/>
            <person name="Facciotti M.T."/>
        </authorList>
    </citation>
    <scope>NUCLEOTIDE SEQUENCE [LARGE SCALE GENOMIC DNA]</scope>
    <source>
        <strain evidence="1 2">DSM 8989</strain>
    </source>
</reference>
<dbReference type="InterPro" id="IPR045397">
    <property type="entry name" value="TumE-like"/>
</dbReference>
<dbReference type="Proteomes" id="UP000011625">
    <property type="component" value="Unassembled WGS sequence"/>
</dbReference>
<keyword evidence="2" id="KW-1185">Reference proteome</keyword>
<gene>
    <name evidence="1" type="ORF">C450_20716</name>
</gene>
<protein>
    <submittedName>
        <fullName evidence="1">Uncharacterized protein</fullName>
    </submittedName>
</protein>
<dbReference type="RefSeq" id="WP_005047050.1">
    <property type="nucleotide sequence ID" value="NZ_AOME01000108.1"/>
</dbReference>
<dbReference type="EMBL" id="AOME01000108">
    <property type="protein sequence ID" value="EMA47780.1"/>
    <property type="molecule type" value="Genomic_DNA"/>
</dbReference>